<keyword evidence="2" id="KW-0472">Membrane</keyword>
<evidence type="ECO:0000313" key="3">
    <source>
        <dbReference type="EMBL" id="MDO3696043.1"/>
    </source>
</evidence>
<evidence type="ECO:0000256" key="2">
    <source>
        <dbReference type="SAM" id="Phobius"/>
    </source>
</evidence>
<dbReference type="Proteomes" id="UP001168642">
    <property type="component" value="Unassembled WGS sequence"/>
</dbReference>
<feature type="transmembrane region" description="Helical" evidence="2">
    <location>
        <begin position="149"/>
        <end position="166"/>
    </location>
</feature>
<accession>A0ABT8VVN5</accession>
<feature type="transmembrane region" description="Helical" evidence="2">
    <location>
        <begin position="125"/>
        <end position="143"/>
    </location>
</feature>
<proteinExistence type="predicted"/>
<keyword evidence="2" id="KW-1133">Transmembrane helix</keyword>
<keyword evidence="2" id="KW-0812">Transmembrane</keyword>
<comment type="caution">
    <text evidence="3">The sequence shown here is derived from an EMBL/GenBank/DDBJ whole genome shotgun (WGS) entry which is preliminary data.</text>
</comment>
<feature type="coiled-coil region" evidence="1">
    <location>
        <begin position="43"/>
        <end position="70"/>
    </location>
</feature>
<keyword evidence="1" id="KW-0175">Coiled coil</keyword>
<keyword evidence="4" id="KW-1185">Reference proteome</keyword>
<dbReference type="RefSeq" id="WP_302885349.1">
    <property type="nucleotide sequence ID" value="NZ_JAUMIT010000023.1"/>
</dbReference>
<evidence type="ECO:0000313" key="4">
    <source>
        <dbReference type="Proteomes" id="UP001168642"/>
    </source>
</evidence>
<feature type="transmembrane region" description="Helical" evidence="2">
    <location>
        <begin position="94"/>
        <end position="113"/>
    </location>
</feature>
<evidence type="ECO:0000256" key="1">
    <source>
        <dbReference type="SAM" id="Coils"/>
    </source>
</evidence>
<dbReference type="EMBL" id="JAUMIT010000023">
    <property type="protein sequence ID" value="MDO3696043.1"/>
    <property type="molecule type" value="Genomic_DNA"/>
</dbReference>
<organism evidence="3 4">
    <name type="scientific">Wenyingzhuangia gilva</name>
    <dbReference type="NCBI Taxonomy" id="3057677"/>
    <lineage>
        <taxon>Bacteria</taxon>
        <taxon>Pseudomonadati</taxon>
        <taxon>Bacteroidota</taxon>
        <taxon>Flavobacteriia</taxon>
        <taxon>Flavobacteriales</taxon>
        <taxon>Flavobacteriaceae</taxon>
        <taxon>Wenyingzhuangia</taxon>
    </lineage>
</organism>
<name>A0ABT8VVN5_9FLAO</name>
<reference evidence="3" key="1">
    <citation type="submission" date="2023-07" db="EMBL/GenBank/DDBJ databases">
        <title>Wenyingzhuangia sp. chi5 genome sequencing and assembly.</title>
        <authorList>
            <person name="Park S."/>
        </authorList>
    </citation>
    <scope>NUCLEOTIDE SEQUENCE</scope>
    <source>
        <strain evidence="3">Chi5</strain>
    </source>
</reference>
<sequence length="203" mass="23852">MKKNRFLEKFEKKSNTELEEIISDNKTYVKEARNAAFEILQNRDKENETVLKVENEIKAKIEQNRIIEEKRKKEISTENIFEELDNPNLYSKKVIMGFSCFFSTIFGSILLMHNMDKTDNSKVKIYVMSFGILYTVFTIILMNTLNINGLPLIFNLIGGWILNNFFWNKYIGENISFNEKNYTKQVLISVLIIIPFVLAMIYS</sequence>
<feature type="transmembrane region" description="Helical" evidence="2">
    <location>
        <begin position="186"/>
        <end position="202"/>
    </location>
</feature>
<protein>
    <submittedName>
        <fullName evidence="3">Uncharacterized protein</fullName>
    </submittedName>
</protein>
<gene>
    <name evidence="3" type="ORF">QVZ41_14415</name>
</gene>